<dbReference type="PANTHER" id="PTHR13356">
    <property type="entry name" value="OB FOLD NUCLEIC ACID BINDING PROTEIN-RELATED"/>
    <property type="match status" value="1"/>
</dbReference>
<evidence type="ECO:0000256" key="9">
    <source>
        <dbReference type="ARBA" id="ARBA00042075"/>
    </source>
</evidence>
<dbReference type="AlphaFoldDB" id="A0A8C9L482"/>
<evidence type="ECO:0000256" key="6">
    <source>
        <dbReference type="ARBA" id="ARBA00038153"/>
    </source>
</evidence>
<dbReference type="InterPro" id="IPR051231">
    <property type="entry name" value="SOSS-B"/>
</dbReference>
<keyword evidence="4" id="KW-0234">DNA repair</keyword>
<dbReference type="GO" id="GO:0070876">
    <property type="term" value="C:SOSS complex"/>
    <property type="evidence" value="ECO:0007669"/>
    <property type="project" value="TreeGrafter"/>
</dbReference>
<keyword evidence="3" id="KW-0238">DNA-binding</keyword>
<dbReference type="Proteomes" id="UP000694428">
    <property type="component" value="Unplaced"/>
</dbReference>
<dbReference type="CDD" id="cd04491">
    <property type="entry name" value="SoSSB_OBF"/>
    <property type="match status" value="1"/>
</dbReference>
<evidence type="ECO:0000256" key="1">
    <source>
        <dbReference type="ARBA" id="ARBA00004123"/>
    </source>
</evidence>
<protein>
    <recommendedName>
        <fullName evidence="7">SOSS complex subunit B2</fullName>
    </recommendedName>
    <alternativeName>
        <fullName evidence="8">Nucleic acid-binding protein 1</fullName>
    </alternativeName>
    <alternativeName>
        <fullName evidence="11">Oligonucleotide/oligosaccharide-binding fold-containing protein 2A</fullName>
    </alternativeName>
    <alternativeName>
        <fullName evidence="9">Sensor of single-strand DNA complex subunit B2</fullName>
    </alternativeName>
    <alternativeName>
        <fullName evidence="12">Sensor of ssDNA subunit B2</fullName>
    </alternativeName>
    <alternativeName>
        <fullName evidence="10">Single-stranded DNA-binding protein 2</fullName>
    </alternativeName>
</protein>
<dbReference type="GO" id="GO:0000724">
    <property type="term" value="P:double-strand break repair via homologous recombination"/>
    <property type="evidence" value="ECO:0007669"/>
    <property type="project" value="TreeGrafter"/>
</dbReference>
<dbReference type="GO" id="GO:0044818">
    <property type="term" value="P:mitotic G2/M transition checkpoint"/>
    <property type="evidence" value="ECO:0007669"/>
    <property type="project" value="TreeGrafter"/>
</dbReference>
<evidence type="ECO:0000256" key="2">
    <source>
        <dbReference type="ARBA" id="ARBA00022763"/>
    </source>
</evidence>
<evidence type="ECO:0000256" key="8">
    <source>
        <dbReference type="ARBA" id="ARBA00041587"/>
    </source>
</evidence>
<comment type="similarity">
    <text evidence="6">Belongs to the SOSS-B family. SOSS-B2 subfamily.</text>
</comment>
<reference evidence="14" key="2">
    <citation type="submission" date="2025-09" db="UniProtKB">
        <authorList>
            <consortium name="Ensembl"/>
        </authorList>
    </citation>
    <scope>IDENTIFICATION</scope>
</reference>
<dbReference type="InterPro" id="IPR012340">
    <property type="entry name" value="NA-bd_OB-fold"/>
</dbReference>
<dbReference type="GO" id="GO:0003677">
    <property type="term" value="F:DNA binding"/>
    <property type="evidence" value="ECO:0007669"/>
    <property type="project" value="UniProtKB-KW"/>
</dbReference>
<dbReference type="GO" id="GO:0010212">
    <property type="term" value="P:response to ionizing radiation"/>
    <property type="evidence" value="ECO:0007669"/>
    <property type="project" value="TreeGrafter"/>
</dbReference>
<evidence type="ECO:0000313" key="14">
    <source>
        <dbReference type="Ensembl" id="ENSPSTP00000002926.1"/>
    </source>
</evidence>
<feature type="region of interest" description="Disordered" evidence="13">
    <location>
        <begin position="134"/>
        <end position="172"/>
    </location>
</feature>
<dbReference type="FunFam" id="2.40.50.140:FF:000072">
    <property type="entry name" value="SOSS complex subunit B2"/>
    <property type="match status" value="1"/>
</dbReference>
<evidence type="ECO:0000256" key="10">
    <source>
        <dbReference type="ARBA" id="ARBA00042145"/>
    </source>
</evidence>
<sequence>MSAACDAYVFIKDIKPGLKNLNVVFIVLEIGRVTKTKDGHEVRSCKVADKTGSITISVWDEIGSLIQPGDIIRLTKGCVGASAVAGWGREGKLQAGALGKAEGLFLVLGVGNGLQTGPESSGFPFTYNHGHSYAGSGRGNGRGPVNPATANSVQPLPPAVSNGRDPRRAFKR</sequence>
<evidence type="ECO:0000256" key="4">
    <source>
        <dbReference type="ARBA" id="ARBA00023204"/>
    </source>
</evidence>
<reference evidence="14" key="1">
    <citation type="submission" date="2025-08" db="UniProtKB">
        <authorList>
            <consortium name="Ensembl"/>
        </authorList>
    </citation>
    <scope>IDENTIFICATION</scope>
</reference>
<dbReference type="PANTHER" id="PTHR13356:SF5">
    <property type="entry name" value="SOSS COMPLEX SUBUNIT B2"/>
    <property type="match status" value="1"/>
</dbReference>
<dbReference type="Gene3D" id="2.40.50.140">
    <property type="entry name" value="Nucleic acid-binding proteins"/>
    <property type="match status" value="1"/>
</dbReference>
<name>A0A8C9L482_PAVCR</name>
<comment type="subcellular location">
    <subcellularLocation>
        <location evidence="1">Nucleus</location>
    </subcellularLocation>
</comment>
<dbReference type="SUPFAM" id="SSF50249">
    <property type="entry name" value="Nucleic acid-binding proteins"/>
    <property type="match status" value="1"/>
</dbReference>
<proteinExistence type="inferred from homology"/>
<keyword evidence="2" id="KW-0227">DNA damage</keyword>
<keyword evidence="5" id="KW-0539">Nucleus</keyword>
<evidence type="ECO:0000256" key="5">
    <source>
        <dbReference type="ARBA" id="ARBA00023242"/>
    </source>
</evidence>
<evidence type="ECO:0000256" key="7">
    <source>
        <dbReference type="ARBA" id="ARBA00040784"/>
    </source>
</evidence>
<evidence type="ECO:0000256" key="12">
    <source>
        <dbReference type="ARBA" id="ARBA00042566"/>
    </source>
</evidence>
<evidence type="ECO:0000256" key="11">
    <source>
        <dbReference type="ARBA" id="ARBA00042187"/>
    </source>
</evidence>
<keyword evidence="15" id="KW-1185">Reference proteome</keyword>
<dbReference type="GO" id="GO:0005694">
    <property type="term" value="C:chromosome"/>
    <property type="evidence" value="ECO:0007669"/>
    <property type="project" value="UniProtKB-ARBA"/>
</dbReference>
<dbReference type="Ensembl" id="ENSPSTT00000003071.1">
    <property type="protein sequence ID" value="ENSPSTP00000002926.1"/>
    <property type="gene ID" value="ENSPSTG00000002176.1"/>
</dbReference>
<evidence type="ECO:0000256" key="13">
    <source>
        <dbReference type="SAM" id="MobiDB-lite"/>
    </source>
</evidence>
<evidence type="ECO:0000256" key="3">
    <source>
        <dbReference type="ARBA" id="ARBA00023125"/>
    </source>
</evidence>
<evidence type="ECO:0000313" key="15">
    <source>
        <dbReference type="Proteomes" id="UP000694428"/>
    </source>
</evidence>
<organism evidence="14 15">
    <name type="scientific">Pavo cristatus</name>
    <name type="common">Indian peafowl</name>
    <name type="synonym">Blue peafowl</name>
    <dbReference type="NCBI Taxonomy" id="9049"/>
    <lineage>
        <taxon>Eukaryota</taxon>
        <taxon>Metazoa</taxon>
        <taxon>Chordata</taxon>
        <taxon>Craniata</taxon>
        <taxon>Vertebrata</taxon>
        <taxon>Euteleostomi</taxon>
        <taxon>Archelosauria</taxon>
        <taxon>Archosauria</taxon>
        <taxon>Dinosauria</taxon>
        <taxon>Saurischia</taxon>
        <taxon>Theropoda</taxon>
        <taxon>Coelurosauria</taxon>
        <taxon>Aves</taxon>
        <taxon>Neognathae</taxon>
        <taxon>Galloanserae</taxon>
        <taxon>Galliformes</taxon>
        <taxon>Phasianidae</taxon>
        <taxon>Phasianinae</taxon>
        <taxon>Pavo</taxon>
    </lineage>
</organism>
<accession>A0A8C9L482</accession>